<organism evidence="5 6">
    <name type="scientific">Kalanchoe fedtschenkoi</name>
    <name type="common">Lavender scallops</name>
    <name type="synonym">South American air plant</name>
    <dbReference type="NCBI Taxonomy" id="63787"/>
    <lineage>
        <taxon>Eukaryota</taxon>
        <taxon>Viridiplantae</taxon>
        <taxon>Streptophyta</taxon>
        <taxon>Embryophyta</taxon>
        <taxon>Tracheophyta</taxon>
        <taxon>Spermatophyta</taxon>
        <taxon>Magnoliopsida</taxon>
        <taxon>eudicotyledons</taxon>
        <taxon>Gunneridae</taxon>
        <taxon>Pentapetalae</taxon>
        <taxon>Saxifragales</taxon>
        <taxon>Crassulaceae</taxon>
        <taxon>Kalanchoe</taxon>
    </lineage>
</organism>
<evidence type="ECO:0000256" key="3">
    <source>
        <dbReference type="ARBA" id="ARBA00022833"/>
    </source>
</evidence>
<feature type="compositionally biased region" description="Basic and acidic residues" evidence="4">
    <location>
        <begin position="237"/>
        <end position="259"/>
    </location>
</feature>
<evidence type="ECO:0000256" key="2">
    <source>
        <dbReference type="ARBA" id="ARBA00022771"/>
    </source>
</evidence>
<dbReference type="InterPro" id="IPR051834">
    <property type="entry name" value="RING_finger_E3_ligase"/>
</dbReference>
<sequence>MHPIVSRLCHLCAAIRILRPPGIQAFFARPLPDSNLDSIKMEEVDLENTVYVPDTPDRAFSNKSKAMEHTEKKNNVFSEGHSRNSDSRHQFLNQMESRRDLTKQGGCNKQLKFKIPRTIRADNQEKGDKSVIDLCSSPSSSHSQHTLKFRRSILGKPVQEKSEGSARQIQPSSVASNGADQYSKRSSCHQLWPKEFLPHNDLLNDATGEKKREVSFSSAGCSSDYRSTARTCGYSSKGKEKTVENSRVPHEADVPHVDKGWNMNSNASASRAAISVAHNAQESMSKSLHQIESPERRPIRFVRNGLISPHNIAKGKMIAGENIRLRDSEQNNDGSSVCVEPSAPIDISDSSAERNACATSKGNGVKSHLRMSQEADIDAQHLYNRNMVIPAEDYNINREANEEVGNWRRTHSHPQNIGPSLSNSRINNNVGLGVMQNGKKTVCGTSSQNARYAQGGEHHRKAISDRSLNGHAHAVSQRTSYAASESGRVTKRHCQADSSTIQQRTNEGLPRRLISEPSSSRRNDSGRSNSNNMDSRDWQLEADEKLARELQEQLYQEDNLFSGTEMDANIAFSLLQDEQAMASPNGAHPRTSVATRTQRQSRLRYSQPPSRRRGARSRVTGISRRAQPRAGFRTSSSLNFGGLFPLDMTVDTRLDILEALEAASGNINDLGILDALFEDGDAFDENDYERLLALDENNHERGASTHQINSLPVSTVQTDNFEDNCAICLETPGLGEAIRHLPCFHKFHKEVCQFNIFRTLSQSPIM</sequence>
<feature type="region of interest" description="Disordered" evidence="4">
    <location>
        <begin position="118"/>
        <end position="183"/>
    </location>
</feature>
<dbReference type="InterPro" id="IPR013083">
    <property type="entry name" value="Znf_RING/FYVE/PHD"/>
</dbReference>
<proteinExistence type="predicted"/>
<dbReference type="AlphaFoldDB" id="A0A7N0VFH2"/>
<dbReference type="Gramene" id="Kaladp0674s0044.1.v1.1">
    <property type="protein sequence ID" value="Kaladp0674s0044.1.v1.1"/>
    <property type="gene ID" value="Kaladp0674s0044.v1.1"/>
</dbReference>
<feature type="compositionally biased region" description="Polar residues" evidence="4">
    <location>
        <begin position="165"/>
        <end position="183"/>
    </location>
</feature>
<feature type="compositionally biased region" description="Polar residues" evidence="4">
    <location>
        <begin position="496"/>
        <end position="506"/>
    </location>
</feature>
<dbReference type="GO" id="GO:0061630">
    <property type="term" value="F:ubiquitin protein ligase activity"/>
    <property type="evidence" value="ECO:0007669"/>
    <property type="project" value="TreeGrafter"/>
</dbReference>
<feature type="region of interest" description="Disordered" evidence="4">
    <location>
        <begin position="214"/>
        <end position="259"/>
    </location>
</feature>
<keyword evidence="1" id="KW-0479">Metal-binding</keyword>
<feature type="region of interest" description="Disordered" evidence="4">
    <location>
        <begin position="480"/>
        <end position="537"/>
    </location>
</feature>
<feature type="compositionally biased region" description="Basic and acidic residues" evidence="4">
    <location>
        <begin position="119"/>
        <end position="131"/>
    </location>
</feature>
<feature type="compositionally biased region" description="Polar residues" evidence="4">
    <location>
        <begin position="592"/>
        <end position="609"/>
    </location>
</feature>
<feature type="compositionally biased region" description="Polar residues" evidence="4">
    <location>
        <begin position="215"/>
        <end position="234"/>
    </location>
</feature>
<feature type="compositionally biased region" description="Basic and acidic residues" evidence="4">
    <location>
        <begin position="509"/>
        <end position="525"/>
    </location>
</feature>
<dbReference type="EnsemblPlants" id="Kaladp0674s0044.1.v1.1">
    <property type="protein sequence ID" value="Kaladp0674s0044.1.v1.1"/>
    <property type="gene ID" value="Kaladp0674s0044.v1.1"/>
</dbReference>
<evidence type="ECO:0000256" key="4">
    <source>
        <dbReference type="SAM" id="MobiDB-lite"/>
    </source>
</evidence>
<dbReference type="GO" id="GO:0005634">
    <property type="term" value="C:nucleus"/>
    <property type="evidence" value="ECO:0007669"/>
    <property type="project" value="TreeGrafter"/>
</dbReference>
<dbReference type="PANTHER" id="PTHR45931:SF25">
    <property type="entry name" value="E3 UBIQUITIN-PROTEIN LIGASE RLIM-LIKE ISOFORM X1"/>
    <property type="match status" value="1"/>
</dbReference>
<dbReference type="PANTHER" id="PTHR45931">
    <property type="entry name" value="SI:CH211-59O9.10"/>
    <property type="match status" value="1"/>
</dbReference>
<dbReference type="Proteomes" id="UP000594263">
    <property type="component" value="Unplaced"/>
</dbReference>
<dbReference type="SUPFAM" id="SSF57850">
    <property type="entry name" value="RING/U-box"/>
    <property type="match status" value="1"/>
</dbReference>
<dbReference type="GO" id="GO:0006511">
    <property type="term" value="P:ubiquitin-dependent protein catabolic process"/>
    <property type="evidence" value="ECO:0007669"/>
    <property type="project" value="TreeGrafter"/>
</dbReference>
<feature type="region of interest" description="Disordered" evidence="4">
    <location>
        <begin position="581"/>
        <end position="628"/>
    </location>
</feature>
<feature type="compositionally biased region" description="Basic and acidic residues" evidence="4">
    <location>
        <begin position="65"/>
        <end position="87"/>
    </location>
</feature>
<feature type="region of interest" description="Disordered" evidence="4">
    <location>
        <begin position="57"/>
        <end position="87"/>
    </location>
</feature>
<protein>
    <recommendedName>
        <fullName evidence="7">RING-type domain-containing protein</fullName>
    </recommendedName>
</protein>
<evidence type="ECO:0000256" key="1">
    <source>
        <dbReference type="ARBA" id="ARBA00022723"/>
    </source>
</evidence>
<dbReference type="GO" id="GO:0008270">
    <property type="term" value="F:zinc ion binding"/>
    <property type="evidence" value="ECO:0007669"/>
    <property type="project" value="UniProtKB-KW"/>
</dbReference>
<reference evidence="5" key="1">
    <citation type="submission" date="2021-01" db="UniProtKB">
        <authorList>
            <consortium name="EnsemblPlants"/>
        </authorList>
    </citation>
    <scope>IDENTIFICATION</scope>
</reference>
<evidence type="ECO:0000313" key="6">
    <source>
        <dbReference type="Proteomes" id="UP000594263"/>
    </source>
</evidence>
<keyword evidence="2" id="KW-0863">Zinc-finger</keyword>
<evidence type="ECO:0008006" key="7">
    <source>
        <dbReference type="Google" id="ProtNLM"/>
    </source>
</evidence>
<accession>A0A7N0VFH2</accession>
<dbReference type="Gene3D" id="3.30.40.10">
    <property type="entry name" value="Zinc/RING finger domain, C3HC4 (zinc finger)"/>
    <property type="match status" value="1"/>
</dbReference>
<evidence type="ECO:0000313" key="5">
    <source>
        <dbReference type="EnsemblPlants" id="Kaladp0674s0044.1.v1.1"/>
    </source>
</evidence>
<name>A0A7N0VFH2_KALFE</name>
<keyword evidence="6" id="KW-1185">Reference proteome</keyword>
<keyword evidence="3" id="KW-0862">Zinc</keyword>